<feature type="region of interest" description="Disordered" evidence="1">
    <location>
        <begin position="60"/>
        <end position="91"/>
    </location>
</feature>
<proteinExistence type="predicted"/>
<evidence type="ECO:0000313" key="2">
    <source>
        <dbReference type="EMBL" id="OAY33737.1"/>
    </source>
</evidence>
<accession>A0A2C9UR96</accession>
<evidence type="ECO:0000256" key="1">
    <source>
        <dbReference type="SAM" id="MobiDB-lite"/>
    </source>
</evidence>
<protein>
    <submittedName>
        <fullName evidence="2">Uncharacterized protein</fullName>
    </submittedName>
</protein>
<gene>
    <name evidence="2" type="ORF">MANES_13G120100</name>
</gene>
<sequence>MQRRNSVQKPNKPNPGDNGIPKVHTQCPEYTSKYKRSKQHIKANWILVFLKIRAQTNATYPNKTHINPNQGYKSRSPIKMPNFHQLSAKAP</sequence>
<feature type="compositionally biased region" description="Polar residues" evidence="1">
    <location>
        <begin position="1"/>
        <end position="11"/>
    </location>
</feature>
<dbReference type="AlphaFoldDB" id="A0A2C9UR96"/>
<feature type="compositionally biased region" description="Polar residues" evidence="1">
    <location>
        <begin position="60"/>
        <end position="73"/>
    </location>
</feature>
<name>A0A2C9UR96_MANES</name>
<organism evidence="2">
    <name type="scientific">Manihot esculenta</name>
    <name type="common">Cassava</name>
    <name type="synonym">Jatropha manihot</name>
    <dbReference type="NCBI Taxonomy" id="3983"/>
    <lineage>
        <taxon>Eukaryota</taxon>
        <taxon>Viridiplantae</taxon>
        <taxon>Streptophyta</taxon>
        <taxon>Embryophyta</taxon>
        <taxon>Tracheophyta</taxon>
        <taxon>Spermatophyta</taxon>
        <taxon>Magnoliopsida</taxon>
        <taxon>eudicotyledons</taxon>
        <taxon>Gunneridae</taxon>
        <taxon>Pentapetalae</taxon>
        <taxon>rosids</taxon>
        <taxon>fabids</taxon>
        <taxon>Malpighiales</taxon>
        <taxon>Euphorbiaceae</taxon>
        <taxon>Crotonoideae</taxon>
        <taxon>Manihoteae</taxon>
        <taxon>Manihot</taxon>
    </lineage>
</organism>
<feature type="region of interest" description="Disordered" evidence="1">
    <location>
        <begin position="1"/>
        <end position="27"/>
    </location>
</feature>
<dbReference type="EMBL" id="CM004399">
    <property type="protein sequence ID" value="OAY33737.1"/>
    <property type="molecule type" value="Genomic_DNA"/>
</dbReference>
<reference evidence="2" key="1">
    <citation type="submission" date="2016-02" db="EMBL/GenBank/DDBJ databases">
        <title>WGS assembly of Manihot esculenta.</title>
        <authorList>
            <person name="Bredeson J.V."/>
            <person name="Prochnik S.E."/>
            <person name="Lyons J.B."/>
            <person name="Schmutz J."/>
            <person name="Grimwood J."/>
            <person name="Vrebalov J."/>
            <person name="Bart R.S."/>
            <person name="Amuge T."/>
            <person name="Ferguson M.E."/>
            <person name="Green R."/>
            <person name="Putnam N."/>
            <person name="Stites J."/>
            <person name="Rounsley S."/>
            <person name="Rokhsar D.S."/>
        </authorList>
    </citation>
    <scope>NUCLEOTIDE SEQUENCE [LARGE SCALE GENOMIC DNA]</scope>
    <source>
        <tissue evidence="2">Leaf</tissue>
    </source>
</reference>